<evidence type="ECO:0000256" key="1">
    <source>
        <dbReference type="ARBA" id="ARBA00004141"/>
    </source>
</evidence>
<evidence type="ECO:0000256" key="6">
    <source>
        <dbReference type="SAM" id="MobiDB-lite"/>
    </source>
</evidence>
<dbReference type="AlphaFoldDB" id="A0A1M5H7S1"/>
<feature type="transmembrane region" description="Helical" evidence="5">
    <location>
        <begin position="244"/>
        <end position="265"/>
    </location>
</feature>
<dbReference type="GO" id="GO:0043953">
    <property type="term" value="P:protein transport by the Tat complex"/>
    <property type="evidence" value="ECO:0007669"/>
    <property type="project" value="UniProtKB-UniRule"/>
</dbReference>
<comment type="similarity">
    <text evidence="5">Belongs to the TatC family.</text>
</comment>
<dbReference type="GO" id="GO:0009977">
    <property type="term" value="F:proton motive force dependent protein transmembrane transporter activity"/>
    <property type="evidence" value="ECO:0007669"/>
    <property type="project" value="TreeGrafter"/>
</dbReference>
<feature type="transmembrane region" description="Helical" evidence="5">
    <location>
        <begin position="219"/>
        <end position="238"/>
    </location>
</feature>
<reference evidence="7 8" key="1">
    <citation type="submission" date="2016-11" db="EMBL/GenBank/DDBJ databases">
        <authorList>
            <person name="Jaros S."/>
            <person name="Januszkiewicz K."/>
            <person name="Wedrychowicz H."/>
        </authorList>
    </citation>
    <scope>NUCLEOTIDE SEQUENCE [LARGE SCALE GENOMIC DNA]</scope>
    <source>
        <strain evidence="7 8">DSM 21986</strain>
    </source>
</reference>
<dbReference type="Pfam" id="PF00902">
    <property type="entry name" value="TatC"/>
    <property type="match status" value="1"/>
</dbReference>
<keyword evidence="5" id="KW-0653">Protein transport</keyword>
<name>A0A1M5H7S1_9BACT</name>
<protein>
    <recommendedName>
        <fullName evidence="5">Sec-independent protein translocase protein TatC</fullName>
    </recommendedName>
</protein>
<evidence type="ECO:0000313" key="7">
    <source>
        <dbReference type="EMBL" id="SHG11965.1"/>
    </source>
</evidence>
<keyword evidence="5" id="KW-0813">Transport</keyword>
<evidence type="ECO:0000256" key="3">
    <source>
        <dbReference type="ARBA" id="ARBA00022989"/>
    </source>
</evidence>
<sequence>MEKRETMTKNPPPAEMPEDRTSDMAFLDHLEELRWRIIKGLGGIGIGMIIAFIFGEFFIDKVMLGPTDADFIVYQLLGIDAIDLTLQSRKLPGQFFTYWGTLIVVGIIIGSPIFFYQLWAFIEPALEKTEKWKTRGNTAFITFFFLLGVAFGYFVLVPFALQFFTQFQISTAIHNDFDINEYFSSVTMWVLSCGIIFQLPVLSYFLSKFGLLTPEFLKKYRRHAIIFCFILSAFLTPPDPVSQILIAIPLILLFQLAVFMSKLAVRKRKKELDKAFGDA</sequence>
<evidence type="ECO:0000313" key="8">
    <source>
        <dbReference type="Proteomes" id="UP000184041"/>
    </source>
</evidence>
<dbReference type="PANTHER" id="PTHR30371">
    <property type="entry name" value="SEC-INDEPENDENT PROTEIN TRANSLOCASE PROTEIN TATC"/>
    <property type="match status" value="1"/>
</dbReference>
<keyword evidence="5" id="KW-0811">Translocation</keyword>
<dbReference type="STRING" id="1194090.SAMN05443144_11962"/>
<dbReference type="RefSeq" id="WP_244545721.1">
    <property type="nucleotide sequence ID" value="NZ_FQUS01000019.1"/>
</dbReference>
<feature type="transmembrane region" description="Helical" evidence="5">
    <location>
        <begin position="40"/>
        <end position="59"/>
    </location>
</feature>
<gene>
    <name evidence="5" type="primary">tatC</name>
    <name evidence="7" type="ORF">SAMN05443144_11962</name>
</gene>
<keyword evidence="4 5" id="KW-0472">Membrane</keyword>
<keyword evidence="3 5" id="KW-1133">Transmembrane helix</keyword>
<accession>A0A1M5H7S1</accession>
<evidence type="ECO:0000256" key="4">
    <source>
        <dbReference type="ARBA" id="ARBA00023136"/>
    </source>
</evidence>
<keyword evidence="2 5" id="KW-0812">Transmembrane</keyword>
<comment type="subcellular location">
    <subcellularLocation>
        <location evidence="5">Cell membrane</location>
        <topology evidence="5">Multi-pass membrane protein</topology>
    </subcellularLocation>
    <subcellularLocation>
        <location evidence="1">Membrane</location>
        <topology evidence="1">Multi-pass membrane protein</topology>
    </subcellularLocation>
</comment>
<comment type="function">
    <text evidence="5">Part of the twin-arginine translocation (Tat) system that transports large folded proteins containing a characteristic twin-arginine motif in their signal peptide across membranes.</text>
</comment>
<feature type="transmembrane region" description="Helical" evidence="5">
    <location>
        <begin position="96"/>
        <end position="119"/>
    </location>
</feature>
<evidence type="ECO:0000256" key="5">
    <source>
        <dbReference type="HAMAP-Rule" id="MF_00902"/>
    </source>
</evidence>
<proteinExistence type="inferred from homology"/>
<keyword evidence="5" id="KW-1003">Cell membrane</keyword>
<keyword evidence="8" id="KW-1185">Reference proteome</keyword>
<dbReference type="Proteomes" id="UP000184041">
    <property type="component" value="Unassembled WGS sequence"/>
</dbReference>
<dbReference type="PRINTS" id="PR01840">
    <property type="entry name" value="TATCFAMILY"/>
</dbReference>
<comment type="subunit">
    <text evidence="5">Forms a complex with TatA.</text>
</comment>
<dbReference type="HAMAP" id="MF_00902">
    <property type="entry name" value="TatC"/>
    <property type="match status" value="1"/>
</dbReference>
<feature type="transmembrane region" description="Helical" evidence="5">
    <location>
        <begin position="140"/>
        <end position="161"/>
    </location>
</feature>
<dbReference type="GO" id="GO:0033281">
    <property type="term" value="C:TAT protein transport complex"/>
    <property type="evidence" value="ECO:0007669"/>
    <property type="project" value="UniProtKB-UniRule"/>
</dbReference>
<evidence type="ECO:0000256" key="2">
    <source>
        <dbReference type="ARBA" id="ARBA00022692"/>
    </source>
</evidence>
<dbReference type="PANTHER" id="PTHR30371:SF0">
    <property type="entry name" value="SEC-INDEPENDENT PROTEIN TRANSLOCASE PROTEIN TATC, CHLOROPLASTIC-RELATED"/>
    <property type="match status" value="1"/>
</dbReference>
<feature type="transmembrane region" description="Helical" evidence="5">
    <location>
        <begin position="186"/>
        <end position="207"/>
    </location>
</feature>
<dbReference type="InterPro" id="IPR002033">
    <property type="entry name" value="TatC"/>
</dbReference>
<dbReference type="EMBL" id="FQUS01000019">
    <property type="protein sequence ID" value="SHG11965.1"/>
    <property type="molecule type" value="Genomic_DNA"/>
</dbReference>
<dbReference type="GO" id="GO:0065002">
    <property type="term" value="P:intracellular protein transmembrane transport"/>
    <property type="evidence" value="ECO:0007669"/>
    <property type="project" value="TreeGrafter"/>
</dbReference>
<feature type="region of interest" description="Disordered" evidence="6">
    <location>
        <begin position="1"/>
        <end position="20"/>
    </location>
</feature>
<dbReference type="NCBIfam" id="TIGR00945">
    <property type="entry name" value="tatC"/>
    <property type="match status" value="1"/>
</dbReference>
<organism evidence="7 8">
    <name type="scientific">Fodinibius roseus</name>
    <dbReference type="NCBI Taxonomy" id="1194090"/>
    <lineage>
        <taxon>Bacteria</taxon>
        <taxon>Pseudomonadati</taxon>
        <taxon>Balneolota</taxon>
        <taxon>Balneolia</taxon>
        <taxon>Balneolales</taxon>
        <taxon>Balneolaceae</taxon>
        <taxon>Fodinibius</taxon>
    </lineage>
</organism>